<dbReference type="GO" id="GO:0030170">
    <property type="term" value="F:pyridoxal phosphate binding"/>
    <property type="evidence" value="ECO:0007669"/>
    <property type="project" value="TreeGrafter"/>
</dbReference>
<evidence type="ECO:0000256" key="5">
    <source>
        <dbReference type="RuleBase" id="RU004508"/>
    </source>
</evidence>
<keyword evidence="6" id="KW-0808">Transferase</keyword>
<evidence type="ECO:0000256" key="4">
    <source>
        <dbReference type="PIRSR" id="PIRSR000390-2"/>
    </source>
</evidence>
<keyword evidence="7" id="KW-1185">Reference proteome</keyword>
<dbReference type="Proteomes" id="UP000253961">
    <property type="component" value="Unassembled WGS sequence"/>
</dbReference>
<keyword evidence="6" id="KW-0032">Aminotransferase</keyword>
<dbReference type="SUPFAM" id="SSF53383">
    <property type="entry name" value="PLP-dependent transferases"/>
    <property type="match status" value="1"/>
</dbReference>
<dbReference type="GO" id="GO:0000271">
    <property type="term" value="P:polysaccharide biosynthetic process"/>
    <property type="evidence" value="ECO:0007669"/>
    <property type="project" value="TreeGrafter"/>
</dbReference>
<evidence type="ECO:0000256" key="2">
    <source>
        <dbReference type="ARBA" id="ARBA00037999"/>
    </source>
</evidence>
<comment type="similarity">
    <text evidence="2 5">Belongs to the DegT/DnrJ/EryC1 family.</text>
</comment>
<keyword evidence="1 4" id="KW-0663">Pyridoxal phosphate</keyword>
<dbReference type="PANTHER" id="PTHR30244:SF9">
    <property type="entry name" value="PROTEIN RV3402C"/>
    <property type="match status" value="1"/>
</dbReference>
<accession>A0A369PU59</accession>
<dbReference type="Pfam" id="PF01041">
    <property type="entry name" value="DegT_DnrJ_EryC1"/>
    <property type="match status" value="1"/>
</dbReference>
<proteinExistence type="inferred from homology"/>
<dbReference type="AlphaFoldDB" id="A0A369PU59"/>
<dbReference type="InterPro" id="IPR015424">
    <property type="entry name" value="PyrdxlP-dep_Trfase"/>
</dbReference>
<evidence type="ECO:0000256" key="3">
    <source>
        <dbReference type="PIRSR" id="PIRSR000390-1"/>
    </source>
</evidence>
<dbReference type="OrthoDB" id="9810913at2"/>
<evidence type="ECO:0000313" key="6">
    <source>
        <dbReference type="EMBL" id="RDC55822.1"/>
    </source>
</evidence>
<comment type="caution">
    <text evidence="6">The sequence shown here is derived from an EMBL/GenBank/DDBJ whole genome shotgun (WGS) entry which is preliminary data.</text>
</comment>
<reference evidence="6 7" key="1">
    <citation type="submission" date="2018-07" db="EMBL/GenBank/DDBJ databases">
        <title>Pedobacter sp. nov., isolated from soil.</title>
        <authorList>
            <person name="Zhou L.Y."/>
            <person name="Du Z.J."/>
        </authorList>
    </citation>
    <scope>NUCLEOTIDE SEQUENCE [LARGE SCALE GENOMIC DNA]</scope>
    <source>
        <strain evidence="6 7">JDX94</strain>
    </source>
</reference>
<sequence>MINVTKTFLPPFEEYTTQLKRAWDKAWITNNGELAHELEELLKKYLNLDHLLYAANGTIVLQLALKALEITGEVITTPFSYVATTTALLWENCTPVFVDINDRNFCIDENKIEAAITPKTQAILATHVYGHPCNIAAIEKIASKHRLKVIYDAAHAFGTQYNGNSVFNYGDVSTCSFHATKVFHTGEGGCMVAKDPVIAEKLMLYRQFGHIGEDYYTMGINAKNSEMHAAMGLCNLKYIDDILLKRKQVWEHYAESLKNHDLQILEIDGNVSYNYAYFPVVFTCEEQLLEAVTDLNAKGIIPRRYFNPSLNKLPYVDYAPCPVAESIASRVLCLPLFYELATEDQDKIINSIVNTKSIAKKCA</sequence>
<name>A0A369PU59_9SPHI</name>
<dbReference type="RefSeq" id="WP_115403858.1">
    <property type="nucleotide sequence ID" value="NZ_QPKV01000006.1"/>
</dbReference>
<feature type="modified residue" description="N6-(pyridoxal phosphate)lysine" evidence="4">
    <location>
        <position position="181"/>
    </location>
</feature>
<dbReference type="PANTHER" id="PTHR30244">
    <property type="entry name" value="TRANSAMINASE"/>
    <property type="match status" value="1"/>
</dbReference>
<protein>
    <submittedName>
        <fullName evidence="6">DegT/DnrJ/EryC1/StrS family aminotransferase</fullName>
    </submittedName>
</protein>
<gene>
    <name evidence="6" type="ORF">DU508_16305</name>
</gene>
<dbReference type="PIRSF" id="PIRSF000390">
    <property type="entry name" value="PLP_StrS"/>
    <property type="match status" value="1"/>
</dbReference>
<evidence type="ECO:0000313" key="7">
    <source>
        <dbReference type="Proteomes" id="UP000253961"/>
    </source>
</evidence>
<feature type="active site" description="Proton acceptor" evidence="3">
    <location>
        <position position="181"/>
    </location>
</feature>
<dbReference type="InterPro" id="IPR015421">
    <property type="entry name" value="PyrdxlP-dep_Trfase_major"/>
</dbReference>
<organism evidence="6 7">
    <name type="scientific">Pedobacter chinensis</name>
    <dbReference type="NCBI Taxonomy" id="2282421"/>
    <lineage>
        <taxon>Bacteria</taxon>
        <taxon>Pseudomonadati</taxon>
        <taxon>Bacteroidota</taxon>
        <taxon>Sphingobacteriia</taxon>
        <taxon>Sphingobacteriales</taxon>
        <taxon>Sphingobacteriaceae</taxon>
        <taxon>Pedobacter</taxon>
    </lineage>
</organism>
<dbReference type="EMBL" id="QPKV01000006">
    <property type="protein sequence ID" value="RDC55822.1"/>
    <property type="molecule type" value="Genomic_DNA"/>
</dbReference>
<dbReference type="GO" id="GO:0008483">
    <property type="term" value="F:transaminase activity"/>
    <property type="evidence" value="ECO:0007669"/>
    <property type="project" value="UniProtKB-KW"/>
</dbReference>
<dbReference type="Gene3D" id="3.40.640.10">
    <property type="entry name" value="Type I PLP-dependent aspartate aminotransferase-like (Major domain)"/>
    <property type="match status" value="1"/>
</dbReference>
<dbReference type="CDD" id="cd00616">
    <property type="entry name" value="AHBA_syn"/>
    <property type="match status" value="1"/>
</dbReference>
<dbReference type="InterPro" id="IPR000653">
    <property type="entry name" value="DegT/StrS_aminotransferase"/>
</dbReference>
<evidence type="ECO:0000256" key="1">
    <source>
        <dbReference type="ARBA" id="ARBA00022898"/>
    </source>
</evidence>